<keyword evidence="2" id="KW-0863">Zinc-finger</keyword>
<keyword evidence="3" id="KW-0862">Zinc</keyword>
<dbReference type="InterPro" id="IPR016694">
    <property type="entry name" value="UCP017292"/>
</dbReference>
<sequence>MEVTGAIDHETRCRHYSGRLDRIAIKFYCCGAYFSCIQCHEEYGCGARKIWPREAFGEKAILCGSCQTELTIHTYLTGENKCPICGEAFNSGCVLHHHLYFDV</sequence>
<name>A0ABW5V6U2_9BACI</name>
<organism evidence="5 6">
    <name type="scientific">Lentibacillus juripiscarius</name>
    <dbReference type="NCBI Taxonomy" id="257446"/>
    <lineage>
        <taxon>Bacteria</taxon>
        <taxon>Bacillati</taxon>
        <taxon>Bacillota</taxon>
        <taxon>Bacilli</taxon>
        <taxon>Bacillales</taxon>
        <taxon>Bacillaceae</taxon>
        <taxon>Lentibacillus</taxon>
    </lineage>
</organism>
<evidence type="ECO:0000313" key="5">
    <source>
        <dbReference type="EMBL" id="MFD2761136.1"/>
    </source>
</evidence>
<feature type="domain" description="CHY-type" evidence="4">
    <location>
        <begin position="6"/>
        <end position="87"/>
    </location>
</feature>
<keyword evidence="1" id="KW-0479">Metal-binding</keyword>
<dbReference type="InterPro" id="IPR008913">
    <property type="entry name" value="Znf_CHY"/>
</dbReference>
<evidence type="ECO:0000256" key="1">
    <source>
        <dbReference type="ARBA" id="ARBA00022723"/>
    </source>
</evidence>
<proteinExistence type="predicted"/>
<dbReference type="InterPro" id="IPR037274">
    <property type="entry name" value="Znf_CHY_sf"/>
</dbReference>
<keyword evidence="6" id="KW-1185">Reference proteome</keyword>
<gene>
    <name evidence="5" type="ORF">ACFSUO_09160</name>
</gene>
<evidence type="ECO:0000313" key="6">
    <source>
        <dbReference type="Proteomes" id="UP001597502"/>
    </source>
</evidence>
<dbReference type="SUPFAM" id="SSF161219">
    <property type="entry name" value="CHY zinc finger-like"/>
    <property type="match status" value="1"/>
</dbReference>
<dbReference type="PROSITE" id="PS51266">
    <property type="entry name" value="ZF_CHY"/>
    <property type="match status" value="1"/>
</dbReference>
<dbReference type="Proteomes" id="UP001597502">
    <property type="component" value="Unassembled WGS sequence"/>
</dbReference>
<dbReference type="RefSeq" id="WP_382393332.1">
    <property type="nucleotide sequence ID" value="NZ_JBHUNA010000020.1"/>
</dbReference>
<dbReference type="EMBL" id="JBHUNA010000020">
    <property type="protein sequence ID" value="MFD2761136.1"/>
    <property type="molecule type" value="Genomic_DNA"/>
</dbReference>
<accession>A0ABW5V6U2</accession>
<reference evidence="6" key="1">
    <citation type="journal article" date="2019" name="Int. J. Syst. Evol. Microbiol.">
        <title>The Global Catalogue of Microorganisms (GCM) 10K type strain sequencing project: providing services to taxonomists for standard genome sequencing and annotation.</title>
        <authorList>
            <consortium name="The Broad Institute Genomics Platform"/>
            <consortium name="The Broad Institute Genome Sequencing Center for Infectious Disease"/>
            <person name="Wu L."/>
            <person name="Ma J."/>
        </authorList>
    </citation>
    <scope>NUCLEOTIDE SEQUENCE [LARGE SCALE GENOMIC DNA]</scope>
    <source>
        <strain evidence="6">TISTR 1535</strain>
    </source>
</reference>
<protein>
    <submittedName>
        <fullName evidence="5">CHY zinc finger protein</fullName>
    </submittedName>
</protein>
<dbReference type="Pfam" id="PF05495">
    <property type="entry name" value="zf-CHY"/>
    <property type="match status" value="1"/>
</dbReference>
<evidence type="ECO:0000259" key="4">
    <source>
        <dbReference type="PROSITE" id="PS51266"/>
    </source>
</evidence>
<evidence type="ECO:0000256" key="3">
    <source>
        <dbReference type="ARBA" id="ARBA00022833"/>
    </source>
</evidence>
<dbReference type="PIRSF" id="PIRSF017292">
    <property type="entry name" value="UCP017292_Znf_CHY"/>
    <property type="match status" value="1"/>
</dbReference>
<comment type="caution">
    <text evidence="5">The sequence shown here is derived from an EMBL/GenBank/DDBJ whole genome shotgun (WGS) entry which is preliminary data.</text>
</comment>
<evidence type="ECO:0000256" key="2">
    <source>
        <dbReference type="ARBA" id="ARBA00022771"/>
    </source>
</evidence>